<dbReference type="Proteomes" id="UP000007115">
    <property type="component" value="Unassembled WGS sequence"/>
</dbReference>
<keyword evidence="1" id="KW-0472">Membrane</keyword>
<feature type="transmembrane region" description="Helical" evidence="1">
    <location>
        <begin position="42"/>
        <end position="63"/>
    </location>
</feature>
<keyword evidence="3" id="KW-1185">Reference proteome</keyword>
<dbReference type="InParanoid" id="G9MLG8"/>
<dbReference type="EMBL" id="ABDF02000004">
    <property type="protein sequence ID" value="EHK24219.1"/>
    <property type="molecule type" value="Genomic_DNA"/>
</dbReference>
<gene>
    <name evidence="2" type="ORF">TRIVIDRAFT_212123</name>
</gene>
<accession>G9MLG8</accession>
<organism evidence="2 3">
    <name type="scientific">Hypocrea virens (strain Gv29-8 / FGSC 10586)</name>
    <name type="common">Gliocladium virens</name>
    <name type="synonym">Trichoderma virens</name>
    <dbReference type="NCBI Taxonomy" id="413071"/>
    <lineage>
        <taxon>Eukaryota</taxon>
        <taxon>Fungi</taxon>
        <taxon>Dikarya</taxon>
        <taxon>Ascomycota</taxon>
        <taxon>Pezizomycotina</taxon>
        <taxon>Sordariomycetes</taxon>
        <taxon>Hypocreomycetidae</taxon>
        <taxon>Hypocreales</taxon>
        <taxon>Hypocreaceae</taxon>
        <taxon>Trichoderma</taxon>
    </lineage>
</organism>
<dbReference type="VEuPathDB" id="FungiDB:TRIVIDRAFT_212123"/>
<sequence>MGYFRGVWSDGVRTGLVSNALMAMKPSVLVYSSRMANPIPSVLTSLCLANVEGWIIGFALTFIQ</sequence>
<evidence type="ECO:0000313" key="3">
    <source>
        <dbReference type="Proteomes" id="UP000007115"/>
    </source>
</evidence>
<name>G9MLG8_HYPVG</name>
<proteinExistence type="predicted"/>
<protein>
    <submittedName>
        <fullName evidence="2">Uncharacterized protein</fullName>
    </submittedName>
</protein>
<dbReference type="RefSeq" id="XP_013958433.1">
    <property type="nucleotide sequence ID" value="XM_014102958.1"/>
</dbReference>
<dbReference type="AlphaFoldDB" id="G9MLG8"/>
<dbReference type="HOGENOM" id="CLU_2867957_0_0_1"/>
<evidence type="ECO:0000256" key="1">
    <source>
        <dbReference type="SAM" id="Phobius"/>
    </source>
</evidence>
<keyword evidence="1" id="KW-0812">Transmembrane</keyword>
<comment type="caution">
    <text evidence="2">The sequence shown here is derived from an EMBL/GenBank/DDBJ whole genome shotgun (WGS) entry which is preliminary data.</text>
</comment>
<reference evidence="2 3" key="1">
    <citation type="journal article" date="2011" name="Genome Biol.">
        <title>Comparative genome sequence analysis underscores mycoparasitism as the ancestral life style of Trichoderma.</title>
        <authorList>
            <person name="Kubicek C.P."/>
            <person name="Herrera-Estrella A."/>
            <person name="Seidl-Seiboth V."/>
            <person name="Martinez D.A."/>
            <person name="Druzhinina I.S."/>
            <person name="Thon M."/>
            <person name="Zeilinger S."/>
            <person name="Casas-Flores S."/>
            <person name="Horwitz B.A."/>
            <person name="Mukherjee P.K."/>
            <person name="Mukherjee M."/>
            <person name="Kredics L."/>
            <person name="Alcaraz L.D."/>
            <person name="Aerts A."/>
            <person name="Antal Z."/>
            <person name="Atanasova L."/>
            <person name="Cervantes-Badillo M.G."/>
            <person name="Challacombe J."/>
            <person name="Chertkov O."/>
            <person name="McCluskey K."/>
            <person name="Coulpier F."/>
            <person name="Deshpande N."/>
            <person name="von Doehren H."/>
            <person name="Ebbole D.J."/>
            <person name="Esquivel-Naranjo E.U."/>
            <person name="Fekete E."/>
            <person name="Flipphi M."/>
            <person name="Glaser F."/>
            <person name="Gomez-Rodriguez E.Y."/>
            <person name="Gruber S."/>
            <person name="Han C."/>
            <person name="Henrissat B."/>
            <person name="Hermosa R."/>
            <person name="Hernandez-Onate M."/>
            <person name="Karaffa L."/>
            <person name="Kosti I."/>
            <person name="Le Crom S."/>
            <person name="Lindquist E."/>
            <person name="Lucas S."/>
            <person name="Luebeck M."/>
            <person name="Luebeck P.S."/>
            <person name="Margeot A."/>
            <person name="Metz B."/>
            <person name="Misra M."/>
            <person name="Nevalainen H."/>
            <person name="Omann M."/>
            <person name="Packer N."/>
            <person name="Perrone G."/>
            <person name="Uresti-Rivera E.E."/>
            <person name="Salamov A."/>
            <person name="Schmoll M."/>
            <person name="Seiboth B."/>
            <person name="Shapiro H."/>
            <person name="Sukno S."/>
            <person name="Tamayo-Ramos J.A."/>
            <person name="Tisch D."/>
            <person name="Wiest A."/>
            <person name="Wilkinson H.H."/>
            <person name="Zhang M."/>
            <person name="Coutinho P.M."/>
            <person name="Kenerley C.M."/>
            <person name="Monte E."/>
            <person name="Baker S.E."/>
            <person name="Grigoriev I.V."/>
        </authorList>
    </citation>
    <scope>NUCLEOTIDE SEQUENCE [LARGE SCALE GENOMIC DNA]</scope>
    <source>
        <strain evidence="3">Gv29-8 / FGSC 10586</strain>
    </source>
</reference>
<dbReference type="GeneID" id="25790650"/>
<evidence type="ECO:0000313" key="2">
    <source>
        <dbReference type="EMBL" id="EHK24219.1"/>
    </source>
</evidence>
<keyword evidence="1" id="KW-1133">Transmembrane helix</keyword>